<proteinExistence type="predicted"/>
<sequence length="83" mass="9289">MRKDTLWKALGLAGAAGVVASGVLEARSQRVRRAYSPDEIRERLHQRHTRAVATETAGVPLAAERRPLATARRALCSMRRKRR</sequence>
<dbReference type="EMBL" id="BAABKQ010000001">
    <property type="protein sequence ID" value="GAA4815793.1"/>
    <property type="molecule type" value="Genomic_DNA"/>
</dbReference>
<evidence type="ECO:0000313" key="2">
    <source>
        <dbReference type="Proteomes" id="UP001500839"/>
    </source>
</evidence>
<accession>A0ABP9CTK4</accession>
<protein>
    <submittedName>
        <fullName evidence="1">Uncharacterized protein</fullName>
    </submittedName>
</protein>
<evidence type="ECO:0000313" key="1">
    <source>
        <dbReference type="EMBL" id="GAA4815793.1"/>
    </source>
</evidence>
<name>A0ABP9CTK4_9ACTN</name>
<keyword evidence="2" id="KW-1185">Reference proteome</keyword>
<dbReference type="Proteomes" id="UP001500839">
    <property type="component" value="Unassembled WGS sequence"/>
</dbReference>
<gene>
    <name evidence="1" type="ORF">GCM10023353_22130</name>
</gene>
<organism evidence="1 2">
    <name type="scientific">Tomitella cavernea</name>
    <dbReference type="NCBI Taxonomy" id="1387982"/>
    <lineage>
        <taxon>Bacteria</taxon>
        <taxon>Bacillati</taxon>
        <taxon>Actinomycetota</taxon>
        <taxon>Actinomycetes</taxon>
        <taxon>Mycobacteriales</taxon>
        <taxon>Tomitella</taxon>
    </lineage>
</organism>
<comment type="caution">
    <text evidence="1">The sequence shown here is derived from an EMBL/GenBank/DDBJ whole genome shotgun (WGS) entry which is preliminary data.</text>
</comment>
<reference evidence="2" key="1">
    <citation type="journal article" date="2019" name="Int. J. Syst. Evol. Microbiol.">
        <title>The Global Catalogue of Microorganisms (GCM) 10K type strain sequencing project: providing services to taxonomists for standard genome sequencing and annotation.</title>
        <authorList>
            <consortium name="The Broad Institute Genomics Platform"/>
            <consortium name="The Broad Institute Genome Sequencing Center for Infectious Disease"/>
            <person name="Wu L."/>
            <person name="Ma J."/>
        </authorList>
    </citation>
    <scope>NUCLEOTIDE SEQUENCE [LARGE SCALE GENOMIC DNA]</scope>
    <source>
        <strain evidence="2">JCM 18542</strain>
    </source>
</reference>